<evidence type="ECO:0000256" key="3">
    <source>
        <dbReference type="ARBA" id="ARBA00022840"/>
    </source>
</evidence>
<dbReference type="InterPro" id="IPR037171">
    <property type="entry name" value="NagB/RpiA_transferase-like"/>
</dbReference>
<accession>A0A381PCZ5</accession>
<dbReference type="NCBIfam" id="TIGR02727">
    <property type="entry name" value="MTHFS_bact"/>
    <property type="match status" value="1"/>
</dbReference>
<dbReference type="AlphaFoldDB" id="A0A381PCZ5"/>
<evidence type="ECO:0000256" key="2">
    <source>
        <dbReference type="ARBA" id="ARBA00022741"/>
    </source>
</evidence>
<dbReference type="PANTHER" id="PTHR23407">
    <property type="entry name" value="ATPASE INHIBITOR/5-FORMYLTETRAHYDROFOLATE CYCLO-LIGASE"/>
    <property type="match status" value="1"/>
</dbReference>
<evidence type="ECO:0008006" key="5">
    <source>
        <dbReference type="Google" id="ProtNLM"/>
    </source>
</evidence>
<feature type="non-terminal residue" evidence="4">
    <location>
        <position position="1"/>
    </location>
</feature>
<comment type="similarity">
    <text evidence="1">Belongs to the 5-formyltetrahydrofolate cyclo-ligase family.</text>
</comment>
<dbReference type="SUPFAM" id="SSF100950">
    <property type="entry name" value="NagB/RpiA/CoA transferase-like"/>
    <property type="match status" value="1"/>
</dbReference>
<evidence type="ECO:0000313" key="4">
    <source>
        <dbReference type="EMBL" id="SUZ64137.1"/>
    </source>
</evidence>
<sequence>VTDKASWRKRLRQLRVEPEQEAEEQIVAGLKTFLDQRTGLFLFYRPMRTEISLDGLADELGWERFAVTRTPRSGGLTVHSAAGLTEQHRYGYTQPLEDADEVSFERISVVLVPGLGFDWEGNRLGQGAGYYDELLARIPDRCIRVGVATQGFIFEKLPAEPHDVPMTHLASESGVKAVAKPSL</sequence>
<dbReference type="PANTHER" id="PTHR23407:SF1">
    <property type="entry name" value="5-FORMYLTETRAHYDROFOLATE CYCLO-LIGASE"/>
    <property type="match status" value="1"/>
</dbReference>
<dbReference type="GO" id="GO:0030272">
    <property type="term" value="F:5-formyltetrahydrofolate cyclo-ligase activity"/>
    <property type="evidence" value="ECO:0007669"/>
    <property type="project" value="TreeGrafter"/>
</dbReference>
<dbReference type="InterPro" id="IPR002698">
    <property type="entry name" value="FTHF_cligase"/>
</dbReference>
<keyword evidence="3" id="KW-0067">ATP-binding</keyword>
<keyword evidence="2" id="KW-0547">Nucleotide-binding</keyword>
<dbReference type="EMBL" id="UINC01000928">
    <property type="protein sequence ID" value="SUZ64137.1"/>
    <property type="molecule type" value="Genomic_DNA"/>
</dbReference>
<name>A0A381PCZ5_9ZZZZ</name>
<dbReference type="GO" id="GO:0009396">
    <property type="term" value="P:folic acid-containing compound biosynthetic process"/>
    <property type="evidence" value="ECO:0007669"/>
    <property type="project" value="TreeGrafter"/>
</dbReference>
<dbReference type="InterPro" id="IPR024185">
    <property type="entry name" value="FTHF_cligase-like_sf"/>
</dbReference>
<evidence type="ECO:0000256" key="1">
    <source>
        <dbReference type="ARBA" id="ARBA00010638"/>
    </source>
</evidence>
<gene>
    <name evidence="4" type="ORF">METZ01_LOCUS16991</name>
</gene>
<dbReference type="Pfam" id="PF01812">
    <property type="entry name" value="5-FTHF_cyc-lig"/>
    <property type="match status" value="1"/>
</dbReference>
<dbReference type="PIRSF" id="PIRSF006806">
    <property type="entry name" value="FTHF_cligase"/>
    <property type="match status" value="1"/>
</dbReference>
<dbReference type="GO" id="GO:0005524">
    <property type="term" value="F:ATP binding"/>
    <property type="evidence" value="ECO:0007669"/>
    <property type="project" value="UniProtKB-KW"/>
</dbReference>
<protein>
    <recommendedName>
        <fullName evidence="5">5-formyltetrahydrofolate cyclo-ligase</fullName>
    </recommendedName>
</protein>
<organism evidence="4">
    <name type="scientific">marine metagenome</name>
    <dbReference type="NCBI Taxonomy" id="408172"/>
    <lineage>
        <taxon>unclassified sequences</taxon>
        <taxon>metagenomes</taxon>
        <taxon>ecological metagenomes</taxon>
    </lineage>
</organism>
<proteinExistence type="inferred from homology"/>
<dbReference type="GO" id="GO:0035999">
    <property type="term" value="P:tetrahydrofolate interconversion"/>
    <property type="evidence" value="ECO:0007669"/>
    <property type="project" value="TreeGrafter"/>
</dbReference>
<dbReference type="Gene3D" id="3.40.50.10420">
    <property type="entry name" value="NagB/RpiA/CoA transferase-like"/>
    <property type="match status" value="1"/>
</dbReference>
<reference evidence="4" key="1">
    <citation type="submission" date="2018-05" db="EMBL/GenBank/DDBJ databases">
        <authorList>
            <person name="Lanie J.A."/>
            <person name="Ng W.-L."/>
            <person name="Kazmierczak K.M."/>
            <person name="Andrzejewski T.M."/>
            <person name="Davidsen T.M."/>
            <person name="Wayne K.J."/>
            <person name="Tettelin H."/>
            <person name="Glass J.I."/>
            <person name="Rusch D."/>
            <person name="Podicherti R."/>
            <person name="Tsui H.-C.T."/>
            <person name="Winkler M.E."/>
        </authorList>
    </citation>
    <scope>NUCLEOTIDE SEQUENCE</scope>
</reference>